<evidence type="ECO:0000256" key="1">
    <source>
        <dbReference type="ARBA" id="ARBA00001933"/>
    </source>
</evidence>
<dbReference type="Gene3D" id="2.40.37.10">
    <property type="entry name" value="Lyase, Ornithine Decarboxylase, Chain A, domain 1"/>
    <property type="match status" value="1"/>
</dbReference>
<comment type="function">
    <text evidence="4">Catalyzes the interconversion of L-alanine and D-alanine. May also act on other amino acids.</text>
</comment>
<comment type="pathway">
    <text evidence="4">Amino-acid biosynthesis; D-alanine biosynthesis; D-alanine from L-alanine: step 1/1.</text>
</comment>
<dbReference type="HAMAP" id="MF_01201">
    <property type="entry name" value="Ala_racemase"/>
    <property type="match status" value="1"/>
</dbReference>
<dbReference type="InterPro" id="IPR001608">
    <property type="entry name" value="Ala_racemase_N"/>
</dbReference>
<evidence type="ECO:0000313" key="9">
    <source>
        <dbReference type="Proteomes" id="UP000033876"/>
    </source>
</evidence>
<dbReference type="CDD" id="cd00430">
    <property type="entry name" value="PLPDE_III_AR"/>
    <property type="match status" value="1"/>
</dbReference>
<dbReference type="NCBIfam" id="TIGR00492">
    <property type="entry name" value="alr"/>
    <property type="match status" value="1"/>
</dbReference>
<keyword evidence="3 4" id="KW-0413">Isomerase</keyword>
<feature type="binding site" evidence="4 6">
    <location>
        <position position="99"/>
    </location>
    <ligand>
        <name>substrate</name>
    </ligand>
</feature>
<dbReference type="InterPro" id="IPR020622">
    <property type="entry name" value="Ala_racemase_pyridoxalP-BS"/>
</dbReference>
<dbReference type="InterPro" id="IPR011079">
    <property type="entry name" value="Ala_racemase_C"/>
</dbReference>
<feature type="binding site" evidence="4 6">
    <location>
        <position position="281"/>
    </location>
    <ligand>
        <name>substrate</name>
    </ligand>
</feature>
<dbReference type="GO" id="GO:0005829">
    <property type="term" value="C:cytosol"/>
    <property type="evidence" value="ECO:0007669"/>
    <property type="project" value="TreeGrafter"/>
</dbReference>
<dbReference type="PANTHER" id="PTHR30511:SF0">
    <property type="entry name" value="ALANINE RACEMASE, CATABOLIC-RELATED"/>
    <property type="match status" value="1"/>
</dbReference>
<keyword evidence="2 4" id="KW-0663">Pyridoxal phosphate</keyword>
<dbReference type="PATRIC" id="fig|1618742.3.peg.844"/>
<feature type="active site" description="Proton acceptor; specific for L-alanine" evidence="4">
    <location>
        <position position="233"/>
    </location>
</feature>
<dbReference type="AlphaFoldDB" id="A0A0G0JBH7"/>
<dbReference type="GO" id="GO:0030170">
    <property type="term" value="F:pyridoxal phosphate binding"/>
    <property type="evidence" value="ECO:0007669"/>
    <property type="project" value="UniProtKB-UniRule"/>
</dbReference>
<dbReference type="GO" id="GO:0030632">
    <property type="term" value="P:D-alanine biosynthetic process"/>
    <property type="evidence" value="ECO:0007669"/>
    <property type="project" value="UniProtKB-UniRule"/>
</dbReference>
<reference evidence="8 9" key="1">
    <citation type="journal article" date="2015" name="Nature">
        <title>rRNA introns, odd ribosomes, and small enigmatic genomes across a large radiation of phyla.</title>
        <authorList>
            <person name="Brown C.T."/>
            <person name="Hug L.A."/>
            <person name="Thomas B.C."/>
            <person name="Sharon I."/>
            <person name="Castelle C.J."/>
            <person name="Singh A."/>
            <person name="Wilkins M.J."/>
            <person name="Williams K.H."/>
            <person name="Banfield J.F."/>
        </authorList>
    </citation>
    <scope>NUCLEOTIDE SEQUENCE [LARGE SCALE GENOMIC DNA]</scope>
</reference>
<dbReference type="InterPro" id="IPR009006">
    <property type="entry name" value="Ala_racemase/Decarboxylase_C"/>
</dbReference>
<dbReference type="SUPFAM" id="SSF50621">
    <property type="entry name" value="Alanine racemase C-terminal domain-like"/>
    <property type="match status" value="1"/>
</dbReference>
<evidence type="ECO:0000256" key="6">
    <source>
        <dbReference type="PIRSR" id="PIRSR600821-52"/>
    </source>
</evidence>
<dbReference type="UniPathway" id="UPA00042">
    <property type="reaction ID" value="UER00497"/>
</dbReference>
<comment type="catalytic activity">
    <reaction evidence="4">
        <text>L-alanine = D-alanine</text>
        <dbReference type="Rhea" id="RHEA:20249"/>
        <dbReference type="ChEBI" id="CHEBI:57416"/>
        <dbReference type="ChEBI" id="CHEBI:57972"/>
        <dbReference type="EC" id="5.1.1.1"/>
    </reaction>
</comment>
<feature type="active site" description="Proton acceptor; specific for D-alanine" evidence="4">
    <location>
        <position position="5"/>
    </location>
</feature>
<sequence length="340" mass="38417">MAVVKSNAYGHGLVSLSKIMQKLGADYFGVDDIDEALVLRKNGIKKSILVFGYIPEGRINDAITHNISITVSNFETFNKLKKLKNKIKIHLKVDTGLGRQGFLIDQVHRVIKFIKQNKNIKFEGLYTHFAGIESKKFIQHTKKQITEFNIYRNILKSEGFDPIIHVSPSAGLLLYPEYNFDMVRAGISIYGLWPSKEIEKSALTKRIKLRPVLSWKSVVCEIKKLPKGNSIGYDRTEILKKNSKVAVIPIGYWHGYRRNLSSFNEVVISGKKAKVLGRVSMDMMVVDITSISKAKVGDEVILIGKSGKQEIKVDDLAKLSGTINYEFVTQINPNITRIYK</sequence>
<proteinExistence type="inferred from homology"/>
<evidence type="ECO:0000256" key="2">
    <source>
        <dbReference type="ARBA" id="ARBA00022898"/>
    </source>
</evidence>
<dbReference type="Proteomes" id="UP000033876">
    <property type="component" value="Unassembled WGS sequence"/>
</dbReference>
<dbReference type="SUPFAM" id="SSF51419">
    <property type="entry name" value="PLP-binding barrel"/>
    <property type="match status" value="1"/>
</dbReference>
<feature type="modified residue" description="N6-(pyridoxal phosphate)lysine" evidence="4 5">
    <location>
        <position position="5"/>
    </location>
</feature>
<accession>A0A0G0JBH7</accession>
<comment type="caution">
    <text evidence="8">The sequence shown here is derived from an EMBL/GenBank/DDBJ whole genome shotgun (WGS) entry which is preliminary data.</text>
</comment>
<comment type="similarity">
    <text evidence="4">Belongs to the alanine racemase family.</text>
</comment>
<dbReference type="Pfam" id="PF01168">
    <property type="entry name" value="Ala_racemase_N"/>
    <property type="match status" value="1"/>
</dbReference>
<comment type="cofactor">
    <cofactor evidence="1 4 5">
        <name>pyridoxal 5'-phosphate</name>
        <dbReference type="ChEBI" id="CHEBI:597326"/>
    </cofactor>
</comment>
<protein>
    <recommendedName>
        <fullName evidence="4">Alanine racemase</fullName>
        <ecNumber evidence="4">5.1.1.1</ecNumber>
    </recommendedName>
</protein>
<evidence type="ECO:0000256" key="4">
    <source>
        <dbReference type="HAMAP-Rule" id="MF_01201"/>
    </source>
</evidence>
<dbReference type="FunFam" id="3.20.20.10:FF:000002">
    <property type="entry name" value="Alanine racemase"/>
    <property type="match status" value="1"/>
</dbReference>
<evidence type="ECO:0000256" key="5">
    <source>
        <dbReference type="PIRSR" id="PIRSR600821-50"/>
    </source>
</evidence>
<dbReference type="EMBL" id="LBTF01000063">
    <property type="protein sequence ID" value="KKQ34084.1"/>
    <property type="molecule type" value="Genomic_DNA"/>
</dbReference>
<dbReference type="InterPro" id="IPR000821">
    <property type="entry name" value="Ala_racemase"/>
</dbReference>
<feature type="domain" description="Alanine racemase C-terminal" evidence="7">
    <location>
        <begin position="212"/>
        <end position="340"/>
    </location>
</feature>
<evidence type="ECO:0000259" key="7">
    <source>
        <dbReference type="SMART" id="SM01005"/>
    </source>
</evidence>
<dbReference type="PANTHER" id="PTHR30511">
    <property type="entry name" value="ALANINE RACEMASE"/>
    <property type="match status" value="1"/>
</dbReference>
<dbReference type="SMART" id="SM01005">
    <property type="entry name" value="Ala_racemase_C"/>
    <property type="match status" value="1"/>
</dbReference>
<organism evidence="8 9">
    <name type="scientific">Candidatus Nomurabacteria bacterium GW2011_GWB1_37_5</name>
    <dbReference type="NCBI Taxonomy" id="1618742"/>
    <lineage>
        <taxon>Bacteria</taxon>
        <taxon>Candidatus Nomuraibacteriota</taxon>
    </lineage>
</organism>
<dbReference type="EC" id="5.1.1.1" evidence="4"/>
<evidence type="ECO:0000313" key="8">
    <source>
        <dbReference type="EMBL" id="KKQ34084.1"/>
    </source>
</evidence>
<dbReference type="Pfam" id="PF00842">
    <property type="entry name" value="Ala_racemase_C"/>
    <property type="match status" value="1"/>
</dbReference>
<gene>
    <name evidence="8" type="ORF">US50_C0063G0003</name>
</gene>
<dbReference type="PROSITE" id="PS00395">
    <property type="entry name" value="ALANINE_RACEMASE"/>
    <property type="match status" value="1"/>
</dbReference>
<dbReference type="InterPro" id="IPR029066">
    <property type="entry name" value="PLP-binding_barrel"/>
</dbReference>
<dbReference type="Gene3D" id="3.20.20.10">
    <property type="entry name" value="Alanine racemase"/>
    <property type="match status" value="1"/>
</dbReference>
<dbReference type="GO" id="GO:0008784">
    <property type="term" value="F:alanine racemase activity"/>
    <property type="evidence" value="ECO:0007669"/>
    <property type="project" value="UniProtKB-UniRule"/>
</dbReference>
<name>A0A0G0JBH7_9BACT</name>
<evidence type="ECO:0000256" key="3">
    <source>
        <dbReference type="ARBA" id="ARBA00023235"/>
    </source>
</evidence>
<dbReference type="PRINTS" id="PR00992">
    <property type="entry name" value="ALARACEMASE"/>
</dbReference>